<protein>
    <submittedName>
        <fullName evidence="2">Uncharacterized protein</fullName>
    </submittedName>
</protein>
<dbReference type="Proteomes" id="UP001153269">
    <property type="component" value="Unassembled WGS sequence"/>
</dbReference>
<dbReference type="EMBL" id="CADEAL010004057">
    <property type="protein sequence ID" value="CAB1450500.1"/>
    <property type="molecule type" value="Genomic_DNA"/>
</dbReference>
<name>A0A9N7VIW1_PLEPL</name>
<feature type="compositionally biased region" description="Polar residues" evidence="1">
    <location>
        <begin position="20"/>
        <end position="33"/>
    </location>
</feature>
<accession>A0A9N7VIW1</accession>
<feature type="region of interest" description="Disordered" evidence="1">
    <location>
        <begin position="1"/>
        <end position="45"/>
    </location>
</feature>
<comment type="caution">
    <text evidence="2">The sequence shown here is derived from an EMBL/GenBank/DDBJ whole genome shotgun (WGS) entry which is preliminary data.</text>
</comment>
<organism evidence="2 3">
    <name type="scientific">Pleuronectes platessa</name>
    <name type="common">European plaice</name>
    <dbReference type="NCBI Taxonomy" id="8262"/>
    <lineage>
        <taxon>Eukaryota</taxon>
        <taxon>Metazoa</taxon>
        <taxon>Chordata</taxon>
        <taxon>Craniata</taxon>
        <taxon>Vertebrata</taxon>
        <taxon>Euteleostomi</taxon>
        <taxon>Actinopterygii</taxon>
        <taxon>Neopterygii</taxon>
        <taxon>Teleostei</taxon>
        <taxon>Neoteleostei</taxon>
        <taxon>Acanthomorphata</taxon>
        <taxon>Carangaria</taxon>
        <taxon>Pleuronectiformes</taxon>
        <taxon>Pleuronectoidei</taxon>
        <taxon>Pleuronectidae</taxon>
        <taxon>Pleuronectes</taxon>
    </lineage>
</organism>
<feature type="region of interest" description="Disordered" evidence="1">
    <location>
        <begin position="138"/>
        <end position="165"/>
    </location>
</feature>
<dbReference type="AlphaFoldDB" id="A0A9N7VIW1"/>
<keyword evidence="3" id="KW-1185">Reference proteome</keyword>
<evidence type="ECO:0000313" key="3">
    <source>
        <dbReference type="Proteomes" id="UP001153269"/>
    </source>
</evidence>
<sequence length="165" mass="18205">MLAREQEAAEKQRILDQDPEQQQVDSHGATVTQAPGPRGVMGPNQEHWCDSRSLIGFLTSEVGGFGLNAEARSGINPVTHSEWFHRLASAELSSVHTFGFGRLLCRDVQGSEAVILSLLLLFISSSAEMKEELKEVKSRSRSVSGLGEETQLRRSSDTIREEILE</sequence>
<feature type="compositionally biased region" description="Basic and acidic residues" evidence="1">
    <location>
        <begin position="150"/>
        <end position="165"/>
    </location>
</feature>
<evidence type="ECO:0000313" key="2">
    <source>
        <dbReference type="EMBL" id="CAB1450500.1"/>
    </source>
</evidence>
<feature type="compositionally biased region" description="Basic and acidic residues" evidence="1">
    <location>
        <begin position="1"/>
        <end position="16"/>
    </location>
</feature>
<proteinExistence type="predicted"/>
<evidence type="ECO:0000256" key="1">
    <source>
        <dbReference type="SAM" id="MobiDB-lite"/>
    </source>
</evidence>
<reference evidence="2" key="1">
    <citation type="submission" date="2020-03" db="EMBL/GenBank/DDBJ databases">
        <authorList>
            <person name="Weist P."/>
        </authorList>
    </citation>
    <scope>NUCLEOTIDE SEQUENCE</scope>
</reference>
<gene>
    <name evidence="2" type="ORF">PLEPLA_LOCUS38192</name>
</gene>